<comment type="similarity">
    <text evidence="1">Belongs to the LDH2/MDH2 oxidoreductase family.</text>
</comment>
<dbReference type="Pfam" id="PF02615">
    <property type="entry name" value="Ldh_2"/>
    <property type="match status" value="1"/>
</dbReference>
<dbReference type="RefSeq" id="WP_290320294.1">
    <property type="nucleotide sequence ID" value="NZ_JAUFPN010000204.1"/>
</dbReference>
<dbReference type="SUPFAM" id="SSF89733">
    <property type="entry name" value="L-sulfolactate dehydrogenase-like"/>
    <property type="match status" value="1"/>
</dbReference>
<protein>
    <submittedName>
        <fullName evidence="3">Ldh family oxidoreductase</fullName>
    </submittedName>
</protein>
<evidence type="ECO:0000256" key="2">
    <source>
        <dbReference type="ARBA" id="ARBA00023002"/>
    </source>
</evidence>
<name>A0ABT8AEF3_9PROT</name>
<dbReference type="InterPro" id="IPR043143">
    <property type="entry name" value="Mal/L-sulf/L-lact_DH-like_NADP"/>
</dbReference>
<accession>A0ABT8AEF3</accession>
<evidence type="ECO:0000313" key="3">
    <source>
        <dbReference type="EMBL" id="MDN3568193.1"/>
    </source>
</evidence>
<dbReference type="PANTHER" id="PTHR11091">
    <property type="entry name" value="OXIDOREDUCTASE-RELATED"/>
    <property type="match status" value="1"/>
</dbReference>
<dbReference type="EMBL" id="JAUFPN010000204">
    <property type="protein sequence ID" value="MDN3568193.1"/>
    <property type="molecule type" value="Genomic_DNA"/>
</dbReference>
<gene>
    <name evidence="3" type="ORF">QWZ14_27755</name>
</gene>
<dbReference type="InterPro" id="IPR036111">
    <property type="entry name" value="Mal/L-sulfo/L-lacto_DH-like_sf"/>
</dbReference>
<dbReference type="Proteomes" id="UP001529369">
    <property type="component" value="Unassembled WGS sequence"/>
</dbReference>
<keyword evidence="2" id="KW-0560">Oxidoreductase</keyword>
<evidence type="ECO:0000313" key="4">
    <source>
        <dbReference type="Proteomes" id="UP001529369"/>
    </source>
</evidence>
<dbReference type="Gene3D" id="3.30.1370.60">
    <property type="entry name" value="Hypothetical oxidoreductase yiak, domain 2"/>
    <property type="match status" value="1"/>
</dbReference>
<comment type="caution">
    <text evidence="3">The sequence shown here is derived from an EMBL/GenBank/DDBJ whole genome shotgun (WGS) entry which is preliminary data.</text>
</comment>
<dbReference type="Gene3D" id="1.10.1530.10">
    <property type="match status" value="1"/>
</dbReference>
<sequence length="351" mass="36848">MPTIQAEKLREIGQALLVAHGVPEEEAATVARHCVAANLAGHDSHGVIMLPNYIERVRVGHIVPGAPFTIVQESPTTTVVDGNWGFGYVINERAMALTIEKAETSNIAATTVFRQGHVGRLASYPLMAARAGMIGMAWADSGRSPKGVAPFGGRTARLGTNPWAMAVPSDLDGPFCMDFATSAVAMGKIKLAEARGQEIPLGWVVDKDGDLTADPKGINGGALLPLGGPGEGYKGTALAAMGEIFCGILTGLGFGVEPSGRHNDGCFLIAIKVEAFRPLLSFRQEVADFAHYLKDTPPAKGSQGVLYPGEIEHRQETKRGAEGIEIEEATWAKLGALAQAGGIAERLGFAG</sequence>
<keyword evidence="4" id="KW-1185">Reference proteome</keyword>
<dbReference type="InterPro" id="IPR003767">
    <property type="entry name" value="Malate/L-lactate_DH-like"/>
</dbReference>
<evidence type="ECO:0000256" key="1">
    <source>
        <dbReference type="ARBA" id="ARBA00006056"/>
    </source>
</evidence>
<organism evidence="3 4">
    <name type="scientific">Paeniroseomonas aquatica</name>
    <dbReference type="NCBI Taxonomy" id="373043"/>
    <lineage>
        <taxon>Bacteria</taxon>
        <taxon>Pseudomonadati</taxon>
        <taxon>Pseudomonadota</taxon>
        <taxon>Alphaproteobacteria</taxon>
        <taxon>Acetobacterales</taxon>
        <taxon>Acetobacteraceae</taxon>
        <taxon>Paeniroseomonas</taxon>
    </lineage>
</organism>
<dbReference type="PANTHER" id="PTHR11091:SF0">
    <property type="entry name" value="MALATE DEHYDROGENASE"/>
    <property type="match status" value="1"/>
</dbReference>
<proteinExistence type="inferred from homology"/>
<reference evidence="4" key="1">
    <citation type="journal article" date="2019" name="Int. J. Syst. Evol. Microbiol.">
        <title>The Global Catalogue of Microorganisms (GCM) 10K type strain sequencing project: providing services to taxonomists for standard genome sequencing and annotation.</title>
        <authorList>
            <consortium name="The Broad Institute Genomics Platform"/>
            <consortium name="The Broad Institute Genome Sequencing Center for Infectious Disease"/>
            <person name="Wu L."/>
            <person name="Ma J."/>
        </authorList>
    </citation>
    <scope>NUCLEOTIDE SEQUENCE [LARGE SCALE GENOMIC DNA]</scope>
    <source>
        <strain evidence="4">CECT 7131</strain>
    </source>
</reference>
<dbReference type="InterPro" id="IPR043144">
    <property type="entry name" value="Mal/L-sulf/L-lact_DH-like_ah"/>
</dbReference>